<name>A0A9W8XHK0_9PLEO</name>
<feature type="region of interest" description="Disordered" evidence="1">
    <location>
        <begin position="91"/>
        <end position="184"/>
    </location>
</feature>
<evidence type="ECO:0000313" key="2">
    <source>
        <dbReference type="EMBL" id="KAJ4350500.1"/>
    </source>
</evidence>
<dbReference type="Proteomes" id="UP001140513">
    <property type="component" value="Unassembled WGS sequence"/>
</dbReference>
<proteinExistence type="predicted"/>
<accession>A0A9W8XHK0</accession>
<dbReference type="OrthoDB" id="3642826at2759"/>
<sequence length="803" mass="78058">PIAATYVVDGIENSASASGTVPAGFLQQIPESTCVPGSVQGSLTVLVVVDLLYIYLPHVNPFIVHIESTVLGWDENPVSVLVATSEGLPFTMGDDPATTQNGASPGSTPAAGNGASESPRPGKLVPIESQSGRSQSGGSQSEGSPSGESPSGGSQSSSGQSGSGSSNSNPATPPRETVGTIGTNPVVLGPSSVVIVGSQTVQPGAPGVTIGGSSVSVAPSATAIVVNGHTSALPVVANPGSPIQTIGTIGGTPIVVGPSSVVVGTVGSNPIIVGPASAVVVGTQTLVPGGGVVIVNGSPVSLVPSGNALVIGSTAANGAIIGTQTTSLPHVIFPAGSAQAQAGAAPPVLTIGSSTLTANAATQFFIAPGQTLTPGGTATVGGQVVSLDASAAFIVVGGSTQILPTSPPALATSRPEIVVDGTTITALPNINNAANGDRGPTFVISGQTLIPDHAINVAGTVISLPLSGSFAVINGVTSTFANAASSLTAAGAVITPLPNPGPSFSIDGQLLTPGGVITDSGTTISLAPGGTALIVNGVTTPLAPGQSAPLTIGSHTYTALPSSGPSFIIDGQILTPGGAITVSGTTISLAPGATALIVNGVTTPLALSATLTIGPHTYTALPNRPGFLIDGQTLTPGGLITVSGTTISLSPGATAIVVNGVTTLLTPQAQPTLTHPPLLTVGSHTYTALPGAGTAFVIDGQTLTPGGTIVVNGTTIVLSPGATQLVYGSAGKSTTEALFPATTTTASARQTDDGEWPASAGATQRVGQAQPTASKPGSAWSTNTSWMLGMSALSFWGGMWCVF</sequence>
<comment type="caution">
    <text evidence="2">The sequence shown here is derived from an EMBL/GenBank/DDBJ whole genome shotgun (WGS) entry which is preliminary data.</text>
</comment>
<evidence type="ECO:0000256" key="1">
    <source>
        <dbReference type="SAM" id="MobiDB-lite"/>
    </source>
</evidence>
<keyword evidence="3" id="KW-1185">Reference proteome</keyword>
<feature type="compositionally biased region" description="Low complexity" evidence="1">
    <location>
        <begin position="129"/>
        <end position="169"/>
    </location>
</feature>
<reference evidence="2" key="1">
    <citation type="submission" date="2022-10" db="EMBL/GenBank/DDBJ databases">
        <title>Tapping the CABI collections for fungal endophytes: first genome assemblies for Collariella, Neodidymelliopsis, Ascochyta clinopodiicola, Didymella pomorum, Didymosphaeria variabile, Neocosmospora piperis and Neocucurbitaria cava.</title>
        <authorList>
            <person name="Hill R."/>
        </authorList>
    </citation>
    <scope>NUCLEOTIDE SEQUENCE</scope>
    <source>
        <strain evidence="2">IMI 356815</strain>
    </source>
</reference>
<feature type="non-terminal residue" evidence="2">
    <location>
        <position position="1"/>
    </location>
</feature>
<dbReference type="EMBL" id="JAPEUX010000006">
    <property type="protein sequence ID" value="KAJ4350500.1"/>
    <property type="molecule type" value="Genomic_DNA"/>
</dbReference>
<dbReference type="RefSeq" id="XP_056069430.1">
    <property type="nucleotide sequence ID" value="XM_056217874.1"/>
</dbReference>
<organism evidence="2 3">
    <name type="scientific">Didymosphaeria variabile</name>
    <dbReference type="NCBI Taxonomy" id="1932322"/>
    <lineage>
        <taxon>Eukaryota</taxon>
        <taxon>Fungi</taxon>
        <taxon>Dikarya</taxon>
        <taxon>Ascomycota</taxon>
        <taxon>Pezizomycotina</taxon>
        <taxon>Dothideomycetes</taxon>
        <taxon>Pleosporomycetidae</taxon>
        <taxon>Pleosporales</taxon>
        <taxon>Massarineae</taxon>
        <taxon>Didymosphaeriaceae</taxon>
        <taxon>Didymosphaeria</taxon>
    </lineage>
</organism>
<dbReference type="GeneID" id="80912651"/>
<evidence type="ECO:0000313" key="3">
    <source>
        <dbReference type="Proteomes" id="UP001140513"/>
    </source>
</evidence>
<protein>
    <submittedName>
        <fullName evidence="2">Uncharacterized protein</fullName>
    </submittedName>
</protein>
<dbReference type="AlphaFoldDB" id="A0A9W8XHK0"/>
<feature type="region of interest" description="Disordered" evidence="1">
    <location>
        <begin position="744"/>
        <end position="779"/>
    </location>
</feature>
<feature type="compositionally biased region" description="Polar residues" evidence="1">
    <location>
        <begin position="761"/>
        <end position="779"/>
    </location>
</feature>
<feature type="compositionally biased region" description="Polar residues" evidence="1">
    <location>
        <begin position="97"/>
        <end position="107"/>
    </location>
</feature>
<gene>
    <name evidence="2" type="ORF">N0V89_009121</name>
</gene>